<dbReference type="InterPro" id="IPR001199">
    <property type="entry name" value="Cyt_B5-like_heme/steroid-bd"/>
</dbReference>
<evidence type="ECO:0000256" key="10">
    <source>
        <dbReference type="ARBA" id="ARBA00022630"/>
    </source>
</evidence>
<dbReference type="GO" id="GO:0020037">
    <property type="term" value="F:heme binding"/>
    <property type="evidence" value="ECO:0007669"/>
    <property type="project" value="TreeGrafter"/>
</dbReference>
<dbReference type="OrthoDB" id="432685at2759"/>
<evidence type="ECO:0000256" key="5">
    <source>
        <dbReference type="ARBA" id="ARBA00006253"/>
    </source>
</evidence>
<evidence type="ECO:0000313" key="19">
    <source>
        <dbReference type="EMBL" id="TBU23916.1"/>
    </source>
</evidence>
<evidence type="ECO:0000256" key="4">
    <source>
        <dbReference type="ARBA" id="ARBA00003838"/>
    </source>
</evidence>
<dbReference type="InterPro" id="IPR017927">
    <property type="entry name" value="FAD-bd_FR_type"/>
</dbReference>
<dbReference type="PANTHER" id="PTHR19372">
    <property type="entry name" value="SULFITE REDUCTASE"/>
    <property type="match status" value="1"/>
</dbReference>
<keyword evidence="16" id="KW-0175">Coiled coil</keyword>
<evidence type="ECO:0000256" key="15">
    <source>
        <dbReference type="ARBA" id="ARBA00049155"/>
    </source>
</evidence>
<dbReference type="InterPro" id="IPR008335">
    <property type="entry name" value="Mopterin_OxRdtase_euk"/>
</dbReference>
<keyword evidence="13" id="KW-0560">Oxidoreductase</keyword>
<dbReference type="InterPro" id="IPR005066">
    <property type="entry name" value="MoCF_OxRdtse_dimer"/>
</dbReference>
<keyword evidence="9" id="KW-0500">Molybdenum</keyword>
<keyword evidence="10" id="KW-0285">Flavoprotein</keyword>
<feature type="domain" description="FAD-binding FR-type" evidence="18">
    <location>
        <begin position="704"/>
        <end position="823"/>
    </location>
</feature>
<dbReference type="InterPro" id="IPR036374">
    <property type="entry name" value="OxRdtase_Mopterin-bd_sf"/>
</dbReference>
<dbReference type="PROSITE" id="PS50255">
    <property type="entry name" value="CYTOCHROME_B5_2"/>
    <property type="match status" value="1"/>
</dbReference>
<comment type="subunit">
    <text evidence="6">Homodimer.</text>
</comment>
<dbReference type="InterPro" id="IPR036400">
    <property type="entry name" value="Cyt_B5-like_heme/steroid_sf"/>
</dbReference>
<comment type="cofactor">
    <cofactor evidence="1">
        <name>Mo-molybdopterin</name>
        <dbReference type="ChEBI" id="CHEBI:71302"/>
    </cofactor>
</comment>
<keyword evidence="14" id="KW-0534">Nitrate assimilation</keyword>
<dbReference type="Pfam" id="PF00174">
    <property type="entry name" value="Oxidored_molyb"/>
    <property type="match status" value="1"/>
</dbReference>
<comment type="similarity">
    <text evidence="5">Belongs to the nitrate reductase family.</text>
</comment>
<evidence type="ECO:0000259" key="17">
    <source>
        <dbReference type="PROSITE" id="PS50255"/>
    </source>
</evidence>
<dbReference type="SUPFAM" id="SSF81296">
    <property type="entry name" value="E set domains"/>
    <property type="match status" value="1"/>
</dbReference>
<sequence length="990" mass="112618">MFAPRDAVPRVDNHWRERLRDLQSGSVVSVRDVKEAEPDYKQNDPLKHDFARYVLPVTESEIKTQMSKCPTVSTNDAAQNVRLPPSDSYSDNDERQAYLDQLRAEFETISGFQSDLGKPSTTELQGLDGDALEQLESDLSTLDQNYPDSWIPRSSELLRLTGKHPLNAEPNLHALFQAGMITPAKLHYVRNHGAVPQLNWETHTFVIYVDPSVIDLKLQECTYSMYDLTGEKFNDSVIEIPVTLGCDGNRRKEMNMVKRTKGFGWTASGVSTAVWRGVPLVQVLRDWGLTEIPAGKRWYLNFEGAEMLPEGPYATSIPLEHALNPINDVLLAFGMNGRVLHPDHGYPLRVIIPGYVGGRQVKWLKKIWITAKPNDSYYHLFDNKVVPSFITSTSDPVAQAFFRDESTACWEQTLQSVICEPAHDERLELTDKVRNGKYTVRGLAYNGGGERIERVELSVDGGKTWKYCFRHFTDKPLRHADKWWTWIFWSCDVPIQEIVDGSGDIIVRAHDQKKNFQPENITWTLTGMMNNAWYRVRRTLVKDHRTSTVVMRFQHPVAPGEETTGWMIPPTDEGIDMSVVNKTKKLPTYELDDVQKHDKEDDAWIILDYDKVYDLNRGPNGLSILSQHPGGPRVLLKYAGKATVNASLEYDQIHDNRAHEMRAFCLIGRLSAKGVAKMKEDYKCAKEELRRLKEQQRGYALQPDVFIRAMLRERVDETSSVRRYTFEIPSRNGATPAKLGLPVGRHVQIAVHFEDQAVVRSYTPIFPILPEEDTGGTFQLLVKTYFSDKVKANPGGTVSNYLDCLQKGREIDIRGPMGDITYNISDGVFDVRGQKLRYEKINLLAGGTGITPIWQLIHAVLSTTSTSPQLNLINCNTSGDDILLYADLERHKGDRLKIWNVLSDPSKARHRILDPKDYIVGRVNAEIMHVFTPVWNYLSRLTSPRRWDHFEAPSYMGGHDTVATFIAAPALTKWRGRPVGFVEWQSLFIF</sequence>
<evidence type="ECO:0000256" key="11">
    <source>
        <dbReference type="ARBA" id="ARBA00022723"/>
    </source>
</evidence>
<evidence type="ECO:0000256" key="7">
    <source>
        <dbReference type="ARBA" id="ARBA00012673"/>
    </source>
</evidence>
<dbReference type="PRINTS" id="PR00406">
    <property type="entry name" value="CYTB5RDTASE"/>
</dbReference>
<evidence type="ECO:0000259" key="18">
    <source>
        <dbReference type="PROSITE" id="PS51384"/>
    </source>
</evidence>
<evidence type="ECO:0000256" key="14">
    <source>
        <dbReference type="ARBA" id="ARBA00023063"/>
    </source>
</evidence>
<dbReference type="SMART" id="SM01117">
    <property type="entry name" value="Cyt-b5"/>
    <property type="match status" value="1"/>
</dbReference>
<dbReference type="InterPro" id="IPR000572">
    <property type="entry name" value="OxRdtase_Mopterin-bd_dom"/>
</dbReference>
<dbReference type="Pfam" id="PF00173">
    <property type="entry name" value="Cyt-b5"/>
    <property type="match status" value="1"/>
</dbReference>
<evidence type="ECO:0000256" key="6">
    <source>
        <dbReference type="ARBA" id="ARBA00011738"/>
    </source>
</evidence>
<dbReference type="Pfam" id="PF00175">
    <property type="entry name" value="NAD_binding_1"/>
    <property type="match status" value="1"/>
</dbReference>
<evidence type="ECO:0000256" key="12">
    <source>
        <dbReference type="ARBA" id="ARBA00022827"/>
    </source>
</evidence>
<dbReference type="GO" id="GO:0050464">
    <property type="term" value="F:nitrate reductase (NADPH) activity"/>
    <property type="evidence" value="ECO:0007669"/>
    <property type="project" value="UniProtKB-EC"/>
</dbReference>
<evidence type="ECO:0000256" key="13">
    <source>
        <dbReference type="ARBA" id="ARBA00023002"/>
    </source>
</evidence>
<accession>A0A4Q9MDN1</accession>
<comment type="function">
    <text evidence="4">Nitrate reductase is a key enzyme involved in the first step of nitrate assimilation in plants, fungi and bacteria.</text>
</comment>
<dbReference type="CDD" id="cd06183">
    <property type="entry name" value="cyt_b5_reduct_like"/>
    <property type="match status" value="1"/>
</dbReference>
<dbReference type="SUPFAM" id="SSF56524">
    <property type="entry name" value="Oxidoreductase molybdopterin-binding domain"/>
    <property type="match status" value="1"/>
</dbReference>
<dbReference type="InterPro" id="IPR014756">
    <property type="entry name" value="Ig_E-set"/>
</dbReference>
<name>A0A4Q9MDN1_9APHY</name>
<dbReference type="GO" id="GO:0006790">
    <property type="term" value="P:sulfur compound metabolic process"/>
    <property type="evidence" value="ECO:0007669"/>
    <property type="project" value="TreeGrafter"/>
</dbReference>
<keyword evidence="12" id="KW-0274">FAD</keyword>
<feature type="coiled-coil region" evidence="16">
    <location>
        <begin position="675"/>
        <end position="702"/>
    </location>
</feature>
<comment type="cofactor">
    <cofactor evidence="3">
        <name>FAD</name>
        <dbReference type="ChEBI" id="CHEBI:57692"/>
    </cofactor>
</comment>
<dbReference type="EMBL" id="ML143491">
    <property type="protein sequence ID" value="TBU23916.1"/>
    <property type="molecule type" value="Genomic_DNA"/>
</dbReference>
<evidence type="ECO:0000256" key="2">
    <source>
        <dbReference type="ARBA" id="ARBA00001971"/>
    </source>
</evidence>
<dbReference type="GO" id="GO:0042128">
    <property type="term" value="P:nitrate assimilation"/>
    <property type="evidence" value="ECO:0007669"/>
    <property type="project" value="UniProtKB-KW"/>
</dbReference>
<dbReference type="InterPro" id="IPR008333">
    <property type="entry name" value="Cbr1-like_FAD-bd_dom"/>
</dbReference>
<feature type="domain" description="Cytochrome b5 heme-binding" evidence="17">
    <location>
        <begin position="586"/>
        <end position="671"/>
    </location>
</feature>
<dbReference type="Gene3D" id="3.40.50.80">
    <property type="entry name" value="Nucleotide-binding domain of ferredoxin-NADP reductase (FNR) module"/>
    <property type="match status" value="1"/>
</dbReference>
<dbReference type="SUPFAM" id="SSF55856">
    <property type="entry name" value="Cytochrome b5-like heme/steroid binding domain"/>
    <property type="match status" value="1"/>
</dbReference>
<reference evidence="19" key="1">
    <citation type="submission" date="2019-01" db="EMBL/GenBank/DDBJ databases">
        <title>Draft genome sequences of three monokaryotic isolates of the white-rot basidiomycete fungus Dichomitus squalens.</title>
        <authorList>
            <consortium name="DOE Joint Genome Institute"/>
            <person name="Lopez S.C."/>
            <person name="Andreopoulos B."/>
            <person name="Pangilinan J."/>
            <person name="Lipzen A."/>
            <person name="Riley R."/>
            <person name="Ahrendt S."/>
            <person name="Ng V."/>
            <person name="Barry K."/>
            <person name="Daum C."/>
            <person name="Grigoriev I.V."/>
            <person name="Hilden K.S."/>
            <person name="Makela M.R."/>
            <person name="de Vries R.P."/>
        </authorList>
    </citation>
    <scope>NUCLEOTIDE SEQUENCE [LARGE SCALE GENOMIC DNA]</scope>
    <source>
        <strain evidence="19">OM18370.1</strain>
    </source>
</reference>
<dbReference type="SUPFAM" id="SSF63380">
    <property type="entry name" value="Riboflavin synthase domain-like"/>
    <property type="match status" value="1"/>
</dbReference>
<dbReference type="AlphaFoldDB" id="A0A4Q9MDN1"/>
<dbReference type="Gene3D" id="2.40.30.10">
    <property type="entry name" value="Translation factors"/>
    <property type="match status" value="1"/>
</dbReference>
<evidence type="ECO:0000256" key="9">
    <source>
        <dbReference type="ARBA" id="ARBA00022505"/>
    </source>
</evidence>
<dbReference type="PROSITE" id="PS51384">
    <property type="entry name" value="FAD_FR"/>
    <property type="match status" value="1"/>
</dbReference>
<organism evidence="19">
    <name type="scientific">Dichomitus squalens</name>
    <dbReference type="NCBI Taxonomy" id="114155"/>
    <lineage>
        <taxon>Eukaryota</taxon>
        <taxon>Fungi</taxon>
        <taxon>Dikarya</taxon>
        <taxon>Basidiomycota</taxon>
        <taxon>Agaricomycotina</taxon>
        <taxon>Agaricomycetes</taxon>
        <taxon>Polyporales</taxon>
        <taxon>Polyporaceae</taxon>
        <taxon>Dichomitus</taxon>
    </lineage>
</organism>
<dbReference type="EC" id="1.7.1.3" evidence="7"/>
<comment type="cofactor">
    <cofactor evidence="2">
        <name>heme</name>
        <dbReference type="ChEBI" id="CHEBI:30413"/>
    </cofactor>
</comment>
<dbReference type="GO" id="GO:0030151">
    <property type="term" value="F:molybdenum ion binding"/>
    <property type="evidence" value="ECO:0007669"/>
    <property type="project" value="InterPro"/>
</dbReference>
<dbReference type="InterPro" id="IPR017938">
    <property type="entry name" value="Riboflavin_synthase-like_b-brl"/>
</dbReference>
<dbReference type="PRINTS" id="PR00407">
    <property type="entry name" value="EUMOPTERIN"/>
</dbReference>
<dbReference type="Pfam" id="PF03404">
    <property type="entry name" value="Mo-co_dimer"/>
    <property type="match status" value="1"/>
</dbReference>
<dbReference type="Pfam" id="PF00970">
    <property type="entry name" value="FAD_binding_6"/>
    <property type="match status" value="1"/>
</dbReference>
<dbReference type="Gene3D" id="2.60.40.650">
    <property type="match status" value="1"/>
</dbReference>
<dbReference type="SUPFAM" id="SSF52343">
    <property type="entry name" value="Ferredoxin reductase-like, C-terminal NADP-linked domain"/>
    <property type="match status" value="1"/>
</dbReference>
<evidence type="ECO:0000256" key="3">
    <source>
        <dbReference type="ARBA" id="ARBA00001974"/>
    </source>
</evidence>
<dbReference type="Proteomes" id="UP000292957">
    <property type="component" value="Unassembled WGS sequence"/>
</dbReference>
<keyword evidence="11" id="KW-0479">Metal-binding</keyword>
<dbReference type="InterPro" id="IPR001433">
    <property type="entry name" value="OxRdtase_FAD/NAD-bd"/>
</dbReference>
<dbReference type="Gene3D" id="3.90.420.10">
    <property type="entry name" value="Oxidoreductase, molybdopterin-binding domain"/>
    <property type="match status" value="1"/>
</dbReference>
<evidence type="ECO:0000256" key="16">
    <source>
        <dbReference type="SAM" id="Coils"/>
    </source>
</evidence>
<protein>
    <recommendedName>
        <fullName evidence="8">Nitrate reductase [NADPH]</fullName>
        <ecNumber evidence="7">1.7.1.3</ecNumber>
    </recommendedName>
</protein>
<dbReference type="PANTHER" id="PTHR19372:SF7">
    <property type="entry name" value="SULFITE OXIDASE, MITOCHONDRIAL"/>
    <property type="match status" value="1"/>
</dbReference>
<dbReference type="Gene3D" id="3.10.120.10">
    <property type="entry name" value="Cytochrome b5-like heme/steroid binding domain"/>
    <property type="match status" value="1"/>
</dbReference>
<dbReference type="InterPro" id="IPR039261">
    <property type="entry name" value="FNR_nucleotide-bd"/>
</dbReference>
<proteinExistence type="inferred from homology"/>
<comment type="catalytic activity">
    <reaction evidence="15">
        <text>nitrite + NADP(+) + H2O = nitrate + NADPH + H(+)</text>
        <dbReference type="Rhea" id="RHEA:19061"/>
        <dbReference type="ChEBI" id="CHEBI:15377"/>
        <dbReference type="ChEBI" id="CHEBI:15378"/>
        <dbReference type="ChEBI" id="CHEBI:16301"/>
        <dbReference type="ChEBI" id="CHEBI:17632"/>
        <dbReference type="ChEBI" id="CHEBI:57783"/>
        <dbReference type="ChEBI" id="CHEBI:58349"/>
        <dbReference type="EC" id="1.7.1.3"/>
    </reaction>
</comment>
<evidence type="ECO:0000256" key="1">
    <source>
        <dbReference type="ARBA" id="ARBA00001924"/>
    </source>
</evidence>
<evidence type="ECO:0000256" key="8">
    <source>
        <dbReference type="ARBA" id="ARBA00015499"/>
    </source>
</evidence>
<gene>
    <name evidence="19" type="ORF">BD311DRAFT_868464</name>
</gene>
<dbReference type="GO" id="GO:0043546">
    <property type="term" value="F:molybdopterin cofactor binding"/>
    <property type="evidence" value="ECO:0007669"/>
    <property type="project" value="TreeGrafter"/>
</dbReference>
<dbReference type="GO" id="GO:0008482">
    <property type="term" value="F:sulfite oxidase activity"/>
    <property type="evidence" value="ECO:0007669"/>
    <property type="project" value="TreeGrafter"/>
</dbReference>